<feature type="region of interest" description="Disordered" evidence="1">
    <location>
        <begin position="1"/>
        <end position="59"/>
    </location>
</feature>
<proteinExistence type="predicted"/>
<dbReference type="AlphaFoldDB" id="A0A8S3RNN8"/>
<sequence length="836" mass="97411">MNSKKGEKKVRKRKKSSTQNVSGEKPNKKAVTNTQKSSSNVNKTKRNVNKNKTNQDSTNTVNMATFNVPVYDTPVTQNRQFQPYSMTQPVQNPNFTQQSPNSPAVGFYTSTPQNINSVMQPMVNPYLDTNCKLDDLTQKVNMIFDKMSTLDELSNKISTFDRAVQNLFKTVEKVSKRVDDVEQGMNFINEKFEDAKKDVSDVKGVCAGIREDADSANDAIFRLQKDLDELYTRHIDLQTRSMRENLIFTGIPMHDKFEESETTEKVLEKFMTEQLKLCRIAEYDRAHRFGKEYVERYPDGSVKFMTKPIVCRFRNFKEREIVRKAARELRDTHFGISEQFPKEVNDKRKELWPHFQEARRQRKKAFFKRDRLFIDGVEYCPSKKDEEKRDDDVPRRQYNKQGARPKKLNDPGRRQRRKTKLDDCDVINCDEFIFSFKNRHKITSHRSGGIALGYRKCLDKCIKTFDTECKFVYWFSVDKKVFDLDENIVFGIVYIPPVNTNYTSEEAFNEIDVEFQRFSQNSKYIVLLGDFNSRTANLSDFYDENSDDEFIVQHFTDQFDYTDVHILDNLNIPRERNSPDNVVNGFGRKLLDFCKSNKVFILNGRVGQDVNAKPTSRNNSVIDYIVCTSHFLQFVSNFEIARHRQSEQSNFLGTLPILNLTMDPDSPSLLEESPAWCFTLGHFQHIDTSGTGYGRCSVENPKNIAHGMCHEYDVHHSSTWKELTAVKCFMRVSELLNLRYDINGKSIHISILSEKGYLQRWKLVYYYNSDIFDAISPFVPDIKAYGLYSLRTCGAITAARFGFSDRFFFKRHGRWKSDTSKDGYVKDNLSERRMFP</sequence>
<evidence type="ECO:0000313" key="3">
    <source>
        <dbReference type="Proteomes" id="UP000683360"/>
    </source>
</evidence>
<feature type="compositionally biased region" description="Basic and acidic residues" evidence="1">
    <location>
        <begin position="385"/>
        <end position="395"/>
    </location>
</feature>
<comment type="caution">
    <text evidence="2">The sequence shown here is derived from an EMBL/GenBank/DDBJ whole genome shotgun (WGS) entry which is preliminary data.</text>
</comment>
<keyword evidence="3" id="KW-1185">Reference proteome</keyword>
<dbReference type="SUPFAM" id="SSF57997">
    <property type="entry name" value="Tropomyosin"/>
    <property type="match status" value="1"/>
</dbReference>
<organism evidence="2 3">
    <name type="scientific">Mytilus edulis</name>
    <name type="common">Blue mussel</name>
    <dbReference type="NCBI Taxonomy" id="6550"/>
    <lineage>
        <taxon>Eukaryota</taxon>
        <taxon>Metazoa</taxon>
        <taxon>Spiralia</taxon>
        <taxon>Lophotrochozoa</taxon>
        <taxon>Mollusca</taxon>
        <taxon>Bivalvia</taxon>
        <taxon>Autobranchia</taxon>
        <taxon>Pteriomorphia</taxon>
        <taxon>Mytilida</taxon>
        <taxon>Mytiloidea</taxon>
        <taxon>Mytilidae</taxon>
        <taxon>Mytilinae</taxon>
        <taxon>Mytilus</taxon>
    </lineage>
</organism>
<dbReference type="Gene3D" id="3.30.70.1820">
    <property type="entry name" value="L1 transposable element, RRM domain"/>
    <property type="match status" value="1"/>
</dbReference>
<accession>A0A8S3RNN8</accession>
<dbReference type="Gene3D" id="3.60.10.10">
    <property type="entry name" value="Endonuclease/exonuclease/phosphatase"/>
    <property type="match status" value="1"/>
</dbReference>
<dbReference type="EMBL" id="CAJPWZ010001228">
    <property type="protein sequence ID" value="CAG2210243.1"/>
    <property type="molecule type" value="Genomic_DNA"/>
</dbReference>
<protein>
    <recommendedName>
        <fullName evidence="4">Endonuclease/exonuclease/phosphatase domain-containing protein</fullName>
    </recommendedName>
</protein>
<dbReference type="InterPro" id="IPR036691">
    <property type="entry name" value="Endo/exonu/phosph_ase_sf"/>
</dbReference>
<reference evidence="2" key="1">
    <citation type="submission" date="2021-03" db="EMBL/GenBank/DDBJ databases">
        <authorList>
            <person name="Bekaert M."/>
        </authorList>
    </citation>
    <scope>NUCLEOTIDE SEQUENCE</scope>
</reference>
<name>A0A8S3RNN8_MYTED</name>
<feature type="region of interest" description="Disordered" evidence="1">
    <location>
        <begin position="385"/>
        <end position="417"/>
    </location>
</feature>
<gene>
    <name evidence="2" type="ORF">MEDL_24330</name>
</gene>
<evidence type="ECO:0008006" key="4">
    <source>
        <dbReference type="Google" id="ProtNLM"/>
    </source>
</evidence>
<feature type="compositionally biased region" description="Basic residues" evidence="1">
    <location>
        <begin position="1"/>
        <end position="16"/>
    </location>
</feature>
<evidence type="ECO:0000313" key="2">
    <source>
        <dbReference type="EMBL" id="CAG2210243.1"/>
    </source>
</evidence>
<dbReference type="Proteomes" id="UP000683360">
    <property type="component" value="Unassembled WGS sequence"/>
</dbReference>
<dbReference type="OrthoDB" id="5971988at2759"/>
<dbReference type="SUPFAM" id="SSF56219">
    <property type="entry name" value="DNase I-like"/>
    <property type="match status" value="1"/>
</dbReference>
<evidence type="ECO:0000256" key="1">
    <source>
        <dbReference type="SAM" id="MobiDB-lite"/>
    </source>
</evidence>